<organism evidence="16 17">
    <name type="scientific">Papaver atlanticum</name>
    <dbReference type="NCBI Taxonomy" id="357466"/>
    <lineage>
        <taxon>Eukaryota</taxon>
        <taxon>Viridiplantae</taxon>
        <taxon>Streptophyta</taxon>
        <taxon>Embryophyta</taxon>
        <taxon>Tracheophyta</taxon>
        <taxon>Spermatophyta</taxon>
        <taxon>Magnoliopsida</taxon>
        <taxon>Ranunculales</taxon>
        <taxon>Papaveraceae</taxon>
        <taxon>Papaveroideae</taxon>
        <taxon>Papaver</taxon>
    </lineage>
</organism>
<evidence type="ECO:0000256" key="5">
    <source>
        <dbReference type="ARBA" id="ARBA00022679"/>
    </source>
</evidence>
<dbReference type="FunFam" id="3.30.40.10:FF:000187">
    <property type="entry name" value="E3 ubiquitin-protein ligase ATL6"/>
    <property type="match status" value="1"/>
</dbReference>
<dbReference type="SMART" id="SM00184">
    <property type="entry name" value="RING"/>
    <property type="match status" value="1"/>
</dbReference>
<comment type="subcellular location">
    <subcellularLocation>
        <location evidence="2">Membrane</location>
        <topology evidence="2">Single-pass membrane protein</topology>
    </subcellularLocation>
</comment>
<keyword evidence="11 14" id="KW-1133">Transmembrane helix</keyword>
<evidence type="ECO:0000256" key="3">
    <source>
        <dbReference type="ARBA" id="ARBA00004906"/>
    </source>
</evidence>
<feature type="transmembrane region" description="Helical" evidence="14">
    <location>
        <begin position="20"/>
        <end position="46"/>
    </location>
</feature>
<gene>
    <name evidence="16" type="ORF">MKW98_019336</name>
</gene>
<dbReference type="GO" id="GO:0016020">
    <property type="term" value="C:membrane"/>
    <property type="evidence" value="ECO:0007669"/>
    <property type="project" value="UniProtKB-SubCell"/>
</dbReference>
<accession>A0AAD4XAZ1</accession>
<dbReference type="EMBL" id="JAJJMB010012638">
    <property type="protein sequence ID" value="KAI3874763.1"/>
    <property type="molecule type" value="Genomic_DNA"/>
</dbReference>
<keyword evidence="8 13" id="KW-0863">Zinc-finger</keyword>
<reference evidence="16" key="1">
    <citation type="submission" date="2022-04" db="EMBL/GenBank/DDBJ databases">
        <title>A functionally conserved STORR gene fusion in Papaver species that diverged 16.8 million years ago.</title>
        <authorList>
            <person name="Catania T."/>
        </authorList>
    </citation>
    <scope>NUCLEOTIDE SEQUENCE</scope>
    <source>
        <strain evidence="16">S-188037</strain>
    </source>
</reference>
<dbReference type="InterPro" id="IPR001841">
    <property type="entry name" value="Znf_RING"/>
</dbReference>
<evidence type="ECO:0000256" key="8">
    <source>
        <dbReference type="ARBA" id="ARBA00022771"/>
    </source>
</evidence>
<evidence type="ECO:0000259" key="15">
    <source>
        <dbReference type="PROSITE" id="PS50089"/>
    </source>
</evidence>
<comment type="pathway">
    <text evidence="3">Protein modification; protein ubiquitination.</text>
</comment>
<evidence type="ECO:0000313" key="16">
    <source>
        <dbReference type="EMBL" id="KAI3874763.1"/>
    </source>
</evidence>
<evidence type="ECO:0000256" key="13">
    <source>
        <dbReference type="PROSITE-ProRule" id="PRU00175"/>
    </source>
</evidence>
<evidence type="ECO:0000256" key="9">
    <source>
        <dbReference type="ARBA" id="ARBA00022786"/>
    </source>
</evidence>
<feature type="domain" description="RING-type" evidence="15">
    <location>
        <begin position="118"/>
        <end position="160"/>
    </location>
</feature>
<dbReference type="EC" id="2.3.2.27" evidence="4"/>
<comment type="catalytic activity">
    <reaction evidence="1">
        <text>S-ubiquitinyl-[E2 ubiquitin-conjugating enzyme]-L-cysteine + [acceptor protein]-L-lysine = [E2 ubiquitin-conjugating enzyme]-L-cysteine + N(6)-ubiquitinyl-[acceptor protein]-L-lysine.</text>
        <dbReference type="EC" id="2.3.2.27"/>
    </reaction>
</comment>
<keyword evidence="10" id="KW-0862">Zinc</keyword>
<evidence type="ECO:0000256" key="4">
    <source>
        <dbReference type="ARBA" id="ARBA00012483"/>
    </source>
</evidence>
<name>A0AAD4XAZ1_9MAGN</name>
<dbReference type="AlphaFoldDB" id="A0AAD4XAZ1"/>
<keyword evidence="6 14" id="KW-0812">Transmembrane</keyword>
<protein>
    <recommendedName>
        <fullName evidence="4">RING-type E3 ubiquitin transferase</fullName>
        <ecNumber evidence="4">2.3.2.27</ecNumber>
    </recommendedName>
</protein>
<keyword evidence="9" id="KW-0833">Ubl conjugation pathway</keyword>
<dbReference type="Pfam" id="PF13639">
    <property type="entry name" value="zf-RING_2"/>
    <property type="match status" value="1"/>
</dbReference>
<dbReference type="Gene3D" id="3.30.40.10">
    <property type="entry name" value="Zinc/RING finger domain, C3HC4 (zinc finger)"/>
    <property type="match status" value="1"/>
</dbReference>
<dbReference type="InterPro" id="IPR044600">
    <property type="entry name" value="ATL1/ATL16-like"/>
</dbReference>
<keyword evidence="5" id="KW-0808">Transferase</keyword>
<comment type="caution">
    <text evidence="16">The sequence shown here is derived from an EMBL/GenBank/DDBJ whole genome shotgun (WGS) entry which is preliminary data.</text>
</comment>
<dbReference type="SUPFAM" id="SSF57850">
    <property type="entry name" value="RING/U-box"/>
    <property type="match status" value="1"/>
</dbReference>
<dbReference type="GO" id="GO:0008270">
    <property type="term" value="F:zinc ion binding"/>
    <property type="evidence" value="ECO:0007669"/>
    <property type="project" value="UniProtKB-KW"/>
</dbReference>
<evidence type="ECO:0000256" key="11">
    <source>
        <dbReference type="ARBA" id="ARBA00022989"/>
    </source>
</evidence>
<dbReference type="Proteomes" id="UP001202328">
    <property type="component" value="Unassembled WGS sequence"/>
</dbReference>
<dbReference type="GO" id="GO:0016567">
    <property type="term" value="P:protein ubiquitination"/>
    <property type="evidence" value="ECO:0007669"/>
    <property type="project" value="InterPro"/>
</dbReference>
<dbReference type="PANTHER" id="PTHR46913">
    <property type="entry name" value="RING-H2 FINGER PROTEIN ATL16"/>
    <property type="match status" value="1"/>
</dbReference>
<dbReference type="PANTHER" id="PTHR46913:SF1">
    <property type="entry name" value="RING-H2 FINGER PROTEIN ATL16"/>
    <property type="match status" value="1"/>
</dbReference>
<keyword evidence="7" id="KW-0479">Metal-binding</keyword>
<evidence type="ECO:0000256" key="2">
    <source>
        <dbReference type="ARBA" id="ARBA00004167"/>
    </source>
</evidence>
<evidence type="ECO:0000256" key="1">
    <source>
        <dbReference type="ARBA" id="ARBA00000900"/>
    </source>
</evidence>
<dbReference type="InterPro" id="IPR013083">
    <property type="entry name" value="Znf_RING/FYVE/PHD"/>
</dbReference>
<proteinExistence type="predicted"/>
<keyword evidence="17" id="KW-1185">Reference proteome</keyword>
<keyword evidence="12 14" id="KW-0472">Membrane</keyword>
<evidence type="ECO:0000256" key="14">
    <source>
        <dbReference type="SAM" id="Phobius"/>
    </source>
</evidence>
<evidence type="ECO:0000256" key="12">
    <source>
        <dbReference type="ARBA" id="ARBA00023136"/>
    </source>
</evidence>
<evidence type="ECO:0000256" key="10">
    <source>
        <dbReference type="ARBA" id="ARBA00022833"/>
    </source>
</evidence>
<evidence type="ECO:0000256" key="6">
    <source>
        <dbReference type="ARBA" id="ARBA00022692"/>
    </source>
</evidence>
<dbReference type="PROSITE" id="PS50089">
    <property type="entry name" value="ZF_RING_2"/>
    <property type="match status" value="1"/>
</dbReference>
<evidence type="ECO:0000313" key="17">
    <source>
        <dbReference type="Proteomes" id="UP001202328"/>
    </source>
</evidence>
<evidence type="ECO:0000256" key="7">
    <source>
        <dbReference type="ARBA" id="ARBA00022723"/>
    </source>
</evidence>
<sequence>MDHRHYGNLADIINSYDGKVILVGIMTLLVVISFVLLLHAYAKWVISQARERRRERVVTISHILDPTLLHHHNTTTQFYNDNRTGFQKDGLDISTIASLPLFVYKSGDVMNGSVLDECAICLSTFEENEVGRLLPICQHSFHVECIDMWLRSNSSCPICRSPVKPEKSTVETLTPPSHEILVSPESALIDPIDNELSSPFDEVANRNSTSSHEVLIEMQMASPPLPPPPPPSLPISVRKSFNRMLSMKCNRIDQQKVFPSSSSS</sequence>
<dbReference type="GO" id="GO:0061630">
    <property type="term" value="F:ubiquitin protein ligase activity"/>
    <property type="evidence" value="ECO:0007669"/>
    <property type="project" value="UniProtKB-EC"/>
</dbReference>
<dbReference type="CDD" id="cd16461">
    <property type="entry name" value="RING-H2_EL5-like"/>
    <property type="match status" value="1"/>
</dbReference>